<dbReference type="InterPro" id="IPR002616">
    <property type="entry name" value="tRNA_ribo_trans-like"/>
</dbReference>
<evidence type="ECO:0000313" key="5">
    <source>
        <dbReference type="EMBL" id="SUZ81161.1"/>
    </source>
</evidence>
<evidence type="ECO:0000259" key="4">
    <source>
        <dbReference type="Pfam" id="PF01702"/>
    </source>
</evidence>
<sequence>MRATFTTGAVDGGARTGRVETPGGSFATPCFMPVGTRGAVRHLSSTDLLELGVEVVLGNTYHLMLRPGADVVRDLGGLGAFAGWEGLTLTDSGGYQIFSLQPKVDDAGATFRSTYDGSTHVLTPEGAASVQADLGADIQMVLDVCPALPATDRILRGAVERTATWAARGRRAFLDHPDAAERQCQFGIVQGGVDPVLRAESTERTLALGFDGYAVGGMSVGETRDEMLEPLAVVTSMLPSDQPRYFMGLGDPAGLVEVVSRGIDMFDCVLPTRHARHGTVLTTDGGLNLRNARYATDDLPLDPEFPASPAARWSRGYLRHLLLTDEPTGRRLLTLHNLAWLLDFVDRLRAAIDQGRFESFRLETLAVWG</sequence>
<keyword evidence="1" id="KW-0328">Glycosyltransferase</keyword>
<dbReference type="HAMAP" id="MF_00168">
    <property type="entry name" value="Q_tRNA_Tgt"/>
    <property type="match status" value="1"/>
</dbReference>
<protein>
    <recommendedName>
        <fullName evidence="4">tRNA-guanine(15) transglycosylase-like domain-containing protein</fullName>
    </recommendedName>
</protein>
<dbReference type="Gene3D" id="3.20.20.105">
    <property type="entry name" value="Queuine tRNA-ribosyltransferase-like"/>
    <property type="match status" value="1"/>
</dbReference>
<organism evidence="5">
    <name type="scientific">marine metagenome</name>
    <dbReference type="NCBI Taxonomy" id="408172"/>
    <lineage>
        <taxon>unclassified sequences</taxon>
        <taxon>metagenomes</taxon>
        <taxon>ecological metagenomes</taxon>
    </lineage>
</organism>
<dbReference type="NCBIfam" id="TIGR00449">
    <property type="entry name" value="tgt_general"/>
    <property type="match status" value="1"/>
</dbReference>
<dbReference type="PANTHER" id="PTHR46499:SF1">
    <property type="entry name" value="QUEUINE TRNA-RIBOSYLTRANSFERASE"/>
    <property type="match status" value="1"/>
</dbReference>
<keyword evidence="2" id="KW-0808">Transferase</keyword>
<dbReference type="GO" id="GO:0005829">
    <property type="term" value="C:cytosol"/>
    <property type="evidence" value="ECO:0007669"/>
    <property type="project" value="TreeGrafter"/>
</dbReference>
<accession>A0A381QP76</accession>
<dbReference type="AlphaFoldDB" id="A0A381QP76"/>
<dbReference type="InterPro" id="IPR050076">
    <property type="entry name" value="ArchSynthase1/Queuine_TRR"/>
</dbReference>
<keyword evidence="3" id="KW-0819">tRNA processing</keyword>
<feature type="domain" description="tRNA-guanine(15) transglycosylase-like" evidence="4">
    <location>
        <begin position="13"/>
        <end position="365"/>
    </location>
</feature>
<dbReference type="GO" id="GO:0008616">
    <property type="term" value="P:tRNA queuosine(34) biosynthetic process"/>
    <property type="evidence" value="ECO:0007669"/>
    <property type="project" value="TreeGrafter"/>
</dbReference>
<dbReference type="InterPro" id="IPR036511">
    <property type="entry name" value="TGT-like_sf"/>
</dbReference>
<dbReference type="EMBL" id="UINC01001457">
    <property type="protein sequence ID" value="SUZ81161.1"/>
    <property type="molecule type" value="Genomic_DNA"/>
</dbReference>
<evidence type="ECO:0000256" key="1">
    <source>
        <dbReference type="ARBA" id="ARBA00022676"/>
    </source>
</evidence>
<dbReference type="NCBIfam" id="TIGR00430">
    <property type="entry name" value="Q_tRNA_tgt"/>
    <property type="match status" value="1"/>
</dbReference>
<dbReference type="InterPro" id="IPR004803">
    <property type="entry name" value="TGT"/>
</dbReference>
<gene>
    <name evidence="5" type="ORF">METZ01_LOCUS34015</name>
</gene>
<reference evidence="5" key="1">
    <citation type="submission" date="2018-05" db="EMBL/GenBank/DDBJ databases">
        <authorList>
            <person name="Lanie J.A."/>
            <person name="Ng W.-L."/>
            <person name="Kazmierczak K.M."/>
            <person name="Andrzejewski T.M."/>
            <person name="Davidsen T.M."/>
            <person name="Wayne K.J."/>
            <person name="Tettelin H."/>
            <person name="Glass J.I."/>
            <person name="Rusch D."/>
            <person name="Podicherti R."/>
            <person name="Tsui H.-C.T."/>
            <person name="Winkler M.E."/>
        </authorList>
    </citation>
    <scope>NUCLEOTIDE SEQUENCE</scope>
</reference>
<dbReference type="SUPFAM" id="SSF51713">
    <property type="entry name" value="tRNA-guanine transglycosylase"/>
    <property type="match status" value="1"/>
</dbReference>
<evidence type="ECO:0000256" key="3">
    <source>
        <dbReference type="ARBA" id="ARBA00022694"/>
    </source>
</evidence>
<dbReference type="GO" id="GO:0008479">
    <property type="term" value="F:tRNA-guanosine(34) queuine transglycosylase activity"/>
    <property type="evidence" value="ECO:0007669"/>
    <property type="project" value="InterPro"/>
</dbReference>
<name>A0A381QP76_9ZZZZ</name>
<dbReference type="Pfam" id="PF01702">
    <property type="entry name" value="TGT"/>
    <property type="match status" value="1"/>
</dbReference>
<dbReference type="PANTHER" id="PTHR46499">
    <property type="entry name" value="QUEUINE TRNA-RIBOSYLTRANSFERASE"/>
    <property type="match status" value="1"/>
</dbReference>
<evidence type="ECO:0000256" key="2">
    <source>
        <dbReference type="ARBA" id="ARBA00022679"/>
    </source>
</evidence>
<proteinExistence type="inferred from homology"/>